<accession>A0ABR2FX68</accession>
<reference evidence="2 3" key="1">
    <citation type="journal article" date="2024" name="G3 (Bethesda)">
        <title>Genome assembly of Hibiscus sabdariffa L. provides insights into metabolisms of medicinal natural products.</title>
        <authorList>
            <person name="Kim T."/>
        </authorList>
    </citation>
    <scope>NUCLEOTIDE SEQUENCE [LARGE SCALE GENOMIC DNA]</scope>
    <source>
        <strain evidence="2">TK-2024</strain>
        <tissue evidence="2">Old leaves</tissue>
    </source>
</reference>
<organism evidence="2 3">
    <name type="scientific">Hibiscus sabdariffa</name>
    <name type="common">roselle</name>
    <dbReference type="NCBI Taxonomy" id="183260"/>
    <lineage>
        <taxon>Eukaryota</taxon>
        <taxon>Viridiplantae</taxon>
        <taxon>Streptophyta</taxon>
        <taxon>Embryophyta</taxon>
        <taxon>Tracheophyta</taxon>
        <taxon>Spermatophyta</taxon>
        <taxon>Magnoliopsida</taxon>
        <taxon>eudicotyledons</taxon>
        <taxon>Gunneridae</taxon>
        <taxon>Pentapetalae</taxon>
        <taxon>rosids</taxon>
        <taxon>malvids</taxon>
        <taxon>Malvales</taxon>
        <taxon>Malvaceae</taxon>
        <taxon>Malvoideae</taxon>
        <taxon>Hibiscus</taxon>
    </lineage>
</organism>
<keyword evidence="3" id="KW-1185">Reference proteome</keyword>
<gene>
    <name evidence="2" type="ORF">V6N12_023262</name>
</gene>
<name>A0ABR2FX68_9ROSI</name>
<sequence>MGCIQKRFQDFQITTGKLDYVKEPLPSYVLVAASLSRDAQIGHLLITQIAPFACDTESPNVDALRPPPPPSAVDDGGGAVPELPQTCC</sequence>
<dbReference type="EMBL" id="JBBPBM010000004">
    <property type="protein sequence ID" value="KAK8588849.1"/>
    <property type="molecule type" value="Genomic_DNA"/>
</dbReference>
<feature type="region of interest" description="Disordered" evidence="1">
    <location>
        <begin position="58"/>
        <end position="88"/>
    </location>
</feature>
<protein>
    <submittedName>
        <fullName evidence="2">Uncharacterized protein</fullName>
    </submittedName>
</protein>
<dbReference type="Proteomes" id="UP001472677">
    <property type="component" value="Unassembled WGS sequence"/>
</dbReference>
<comment type="caution">
    <text evidence="2">The sequence shown here is derived from an EMBL/GenBank/DDBJ whole genome shotgun (WGS) entry which is preliminary data.</text>
</comment>
<proteinExistence type="predicted"/>
<evidence type="ECO:0000256" key="1">
    <source>
        <dbReference type="SAM" id="MobiDB-lite"/>
    </source>
</evidence>
<evidence type="ECO:0000313" key="3">
    <source>
        <dbReference type="Proteomes" id="UP001472677"/>
    </source>
</evidence>
<evidence type="ECO:0000313" key="2">
    <source>
        <dbReference type="EMBL" id="KAK8588849.1"/>
    </source>
</evidence>